<gene>
    <name evidence="2" type="ORF">MTR67_027493</name>
</gene>
<sequence length="214" mass="24718">MDAIAAAEERIVSERLRQKLNEVNTAAQTQFAGIQDHVAFTLQQAYYRCAYECFDRRRNQEEIGRCVEHCSVPVHNAQNLFQNEMAKFQVTHDVKDRLWPVRTVFWDVTREVLGVSTGRFGGHQGDWWWDGEVQVKVEEKKVAYVKFVESNDEEERLNRSLMVCQDKFESAKLQKNKSNATMELESCVDQSVHDSINVLPHLVDKLKASLGINN</sequence>
<dbReference type="AlphaFoldDB" id="A0AAF0R3R6"/>
<protein>
    <submittedName>
        <fullName evidence="2">Uncharacterized protein</fullName>
    </submittedName>
</protein>
<dbReference type="EMBL" id="CP133617">
    <property type="protein sequence ID" value="WMV34108.1"/>
    <property type="molecule type" value="Genomic_DNA"/>
</dbReference>
<evidence type="ECO:0000313" key="2">
    <source>
        <dbReference type="EMBL" id="WMV34108.1"/>
    </source>
</evidence>
<dbReference type="GO" id="GO:0005737">
    <property type="term" value="C:cytoplasm"/>
    <property type="evidence" value="ECO:0007669"/>
    <property type="project" value="TreeGrafter"/>
</dbReference>
<evidence type="ECO:0000256" key="1">
    <source>
        <dbReference type="ARBA" id="ARBA00009952"/>
    </source>
</evidence>
<dbReference type="Proteomes" id="UP001234989">
    <property type="component" value="Chromosome 6"/>
</dbReference>
<proteinExistence type="inferred from homology"/>
<dbReference type="InterPro" id="IPR008560">
    <property type="entry name" value="DUF842_euk"/>
</dbReference>
<reference evidence="2" key="1">
    <citation type="submission" date="2023-08" db="EMBL/GenBank/DDBJ databases">
        <title>A de novo genome assembly of Solanum verrucosum Schlechtendal, a Mexican diploid species geographically isolated from the other diploid A-genome species in potato relatives.</title>
        <authorList>
            <person name="Hosaka K."/>
        </authorList>
    </citation>
    <scope>NUCLEOTIDE SEQUENCE</scope>
    <source>
        <tissue evidence="2">Young leaves</tissue>
    </source>
</reference>
<comment type="similarity">
    <text evidence="1">Belongs to the FAM136 family.</text>
</comment>
<dbReference type="PANTHER" id="PTHR21096:SF0">
    <property type="entry name" value="PROTEIN FAM136A"/>
    <property type="match status" value="1"/>
</dbReference>
<accession>A0AAF0R3R6</accession>
<dbReference type="Pfam" id="PF05811">
    <property type="entry name" value="DUF842"/>
    <property type="match status" value="2"/>
</dbReference>
<name>A0AAF0R3R6_SOLVR</name>
<keyword evidence="3" id="KW-1185">Reference proteome</keyword>
<evidence type="ECO:0000313" key="3">
    <source>
        <dbReference type="Proteomes" id="UP001234989"/>
    </source>
</evidence>
<organism evidence="2 3">
    <name type="scientific">Solanum verrucosum</name>
    <dbReference type="NCBI Taxonomy" id="315347"/>
    <lineage>
        <taxon>Eukaryota</taxon>
        <taxon>Viridiplantae</taxon>
        <taxon>Streptophyta</taxon>
        <taxon>Embryophyta</taxon>
        <taxon>Tracheophyta</taxon>
        <taxon>Spermatophyta</taxon>
        <taxon>Magnoliopsida</taxon>
        <taxon>eudicotyledons</taxon>
        <taxon>Gunneridae</taxon>
        <taxon>Pentapetalae</taxon>
        <taxon>asterids</taxon>
        <taxon>lamiids</taxon>
        <taxon>Solanales</taxon>
        <taxon>Solanaceae</taxon>
        <taxon>Solanoideae</taxon>
        <taxon>Solaneae</taxon>
        <taxon>Solanum</taxon>
    </lineage>
</organism>
<dbReference type="PANTHER" id="PTHR21096">
    <property type="entry name" value="PROTEIN FAM136A"/>
    <property type="match status" value="1"/>
</dbReference>